<comment type="similarity">
    <text evidence="8">Belongs to the ATPase delta chain family.</text>
</comment>
<comment type="subcellular location">
    <subcellularLocation>
        <location evidence="8">Cell membrane</location>
        <topology evidence="8">Peripheral membrane protein</topology>
    </subcellularLocation>
    <subcellularLocation>
        <location evidence="1">Membrane</location>
    </subcellularLocation>
</comment>
<dbReference type="InterPro" id="IPR026015">
    <property type="entry name" value="ATP_synth_OSCP/delta_N_sf"/>
</dbReference>
<evidence type="ECO:0000313" key="9">
    <source>
        <dbReference type="EMBL" id="RED84084.1"/>
    </source>
</evidence>
<evidence type="ECO:0000256" key="6">
    <source>
        <dbReference type="ARBA" id="ARBA00023196"/>
    </source>
</evidence>
<dbReference type="Pfam" id="PF00213">
    <property type="entry name" value="OSCP"/>
    <property type="match status" value="1"/>
</dbReference>
<dbReference type="NCBIfam" id="TIGR01145">
    <property type="entry name" value="ATP_synt_delta"/>
    <property type="match status" value="1"/>
</dbReference>
<comment type="function">
    <text evidence="8">This protein is part of the stalk that links CF(0) to CF(1). It either transmits conformational changes from CF(0) to CF(1) or is implicated in proton conduction.</text>
</comment>
<dbReference type="GO" id="GO:0045259">
    <property type="term" value="C:proton-transporting ATP synthase complex"/>
    <property type="evidence" value="ECO:0007669"/>
    <property type="project" value="UniProtKB-KW"/>
</dbReference>
<dbReference type="Gene3D" id="1.10.520.20">
    <property type="entry name" value="N-terminal domain of the delta subunit of the F1F0-ATP synthase"/>
    <property type="match status" value="1"/>
</dbReference>
<keyword evidence="4 8" id="KW-0406">Ion transport</keyword>
<keyword evidence="10" id="KW-1185">Reference proteome</keyword>
<dbReference type="GO" id="GO:0046933">
    <property type="term" value="F:proton-transporting ATP synthase activity, rotational mechanism"/>
    <property type="evidence" value="ECO:0007669"/>
    <property type="project" value="UniProtKB-UniRule"/>
</dbReference>
<dbReference type="PANTHER" id="PTHR11910">
    <property type="entry name" value="ATP SYNTHASE DELTA CHAIN"/>
    <property type="match status" value="1"/>
</dbReference>
<dbReference type="PRINTS" id="PR00125">
    <property type="entry name" value="ATPASEDELTA"/>
</dbReference>
<dbReference type="RefSeq" id="WP_116060711.1">
    <property type="nucleotide sequence ID" value="NZ_QRDZ01000007.1"/>
</dbReference>
<evidence type="ECO:0000256" key="5">
    <source>
        <dbReference type="ARBA" id="ARBA00023136"/>
    </source>
</evidence>
<organism evidence="9 10">
    <name type="scientific">Cohnella phaseoli</name>
    <dbReference type="NCBI Taxonomy" id="456490"/>
    <lineage>
        <taxon>Bacteria</taxon>
        <taxon>Bacillati</taxon>
        <taxon>Bacillota</taxon>
        <taxon>Bacilli</taxon>
        <taxon>Bacillales</taxon>
        <taxon>Paenibacillaceae</taxon>
        <taxon>Cohnella</taxon>
    </lineage>
</organism>
<evidence type="ECO:0000256" key="1">
    <source>
        <dbReference type="ARBA" id="ARBA00004370"/>
    </source>
</evidence>
<dbReference type="InterPro" id="IPR020781">
    <property type="entry name" value="ATPase_OSCP/d_CS"/>
</dbReference>
<dbReference type="OrthoDB" id="9802471at2"/>
<keyword evidence="2 8" id="KW-0813">Transport</keyword>
<reference evidence="9 10" key="1">
    <citation type="submission" date="2018-07" db="EMBL/GenBank/DDBJ databases">
        <title>Genomic Encyclopedia of Type Strains, Phase III (KMG-III): the genomes of soil and plant-associated and newly described type strains.</title>
        <authorList>
            <person name="Whitman W."/>
        </authorList>
    </citation>
    <scope>NUCLEOTIDE SEQUENCE [LARGE SCALE GENOMIC DNA]</scope>
    <source>
        <strain evidence="9 10">CECT 7287</strain>
    </source>
</reference>
<dbReference type="InterPro" id="IPR000711">
    <property type="entry name" value="ATPase_OSCP/dsu"/>
</dbReference>
<keyword evidence="3 8" id="KW-0375">Hydrogen ion transport</keyword>
<dbReference type="AlphaFoldDB" id="A0A3D9KC25"/>
<dbReference type="NCBIfam" id="NF004403">
    <property type="entry name" value="PRK05758.2-4"/>
    <property type="match status" value="1"/>
</dbReference>
<proteinExistence type="inferred from homology"/>
<dbReference type="PROSITE" id="PS00389">
    <property type="entry name" value="ATPASE_DELTA"/>
    <property type="match status" value="1"/>
</dbReference>
<evidence type="ECO:0000256" key="2">
    <source>
        <dbReference type="ARBA" id="ARBA00022448"/>
    </source>
</evidence>
<evidence type="ECO:0000256" key="8">
    <source>
        <dbReference type="HAMAP-Rule" id="MF_01416"/>
    </source>
</evidence>
<gene>
    <name evidence="8" type="primary">atpH</name>
    <name evidence="9" type="ORF">DFP98_107192</name>
</gene>
<evidence type="ECO:0000313" key="10">
    <source>
        <dbReference type="Proteomes" id="UP000256977"/>
    </source>
</evidence>
<dbReference type="EMBL" id="QRDZ01000007">
    <property type="protein sequence ID" value="RED84084.1"/>
    <property type="molecule type" value="Genomic_DNA"/>
</dbReference>
<name>A0A3D9KC25_9BACL</name>
<keyword evidence="8" id="KW-1003">Cell membrane</keyword>
<keyword evidence="6 8" id="KW-0139">CF(1)</keyword>
<dbReference type="GO" id="GO:0005886">
    <property type="term" value="C:plasma membrane"/>
    <property type="evidence" value="ECO:0007669"/>
    <property type="project" value="UniProtKB-SubCell"/>
</dbReference>
<comment type="function">
    <text evidence="8">F(1)F(0) ATP synthase produces ATP from ADP in the presence of a proton or sodium gradient. F-type ATPases consist of two structural domains, F(1) containing the extramembraneous catalytic core and F(0) containing the membrane proton channel, linked together by a central stalk and a peripheral stalk. During catalysis, ATP synthesis in the catalytic domain of F(1) is coupled via a rotary mechanism of the central stalk subunits to proton translocation.</text>
</comment>
<dbReference type="Proteomes" id="UP000256977">
    <property type="component" value="Unassembled WGS sequence"/>
</dbReference>
<keyword evidence="7 8" id="KW-0066">ATP synthesis</keyword>
<keyword evidence="5 8" id="KW-0472">Membrane</keyword>
<evidence type="ECO:0000256" key="3">
    <source>
        <dbReference type="ARBA" id="ARBA00022781"/>
    </source>
</evidence>
<comment type="caution">
    <text evidence="9">The sequence shown here is derived from an EMBL/GenBank/DDBJ whole genome shotgun (WGS) entry which is preliminary data.</text>
</comment>
<protein>
    <recommendedName>
        <fullName evidence="8">ATP synthase subunit delta</fullName>
    </recommendedName>
    <alternativeName>
        <fullName evidence="8">ATP synthase F(1) sector subunit delta</fullName>
    </alternativeName>
    <alternativeName>
        <fullName evidence="8">F-type ATPase subunit delta</fullName>
        <shortName evidence="8">F-ATPase subunit delta</shortName>
    </alternativeName>
</protein>
<dbReference type="SUPFAM" id="SSF47928">
    <property type="entry name" value="N-terminal domain of the delta subunit of the F1F0-ATP synthase"/>
    <property type="match status" value="1"/>
</dbReference>
<dbReference type="HAMAP" id="MF_01416">
    <property type="entry name" value="ATP_synth_delta_bact"/>
    <property type="match status" value="1"/>
</dbReference>
<evidence type="ECO:0000256" key="7">
    <source>
        <dbReference type="ARBA" id="ARBA00023310"/>
    </source>
</evidence>
<accession>A0A3D9KC25</accession>
<sequence>MSRASVVAKRYAKALFQAANDKGLVAETESQLKLIVDVVAGNADLRAFLVAPNITLDTKKKTLFQAFGADVSPIVLNAVGLLIERGREGELAGVLDAYLQVAGEALGRADAHVTSPAPLSEQEKSNLAEKFGALLGKTIRVTNSVNPELLGGLTVRIGDTLYDGSLKGKLERLDKTLQTAAI</sequence>
<evidence type="ECO:0000256" key="4">
    <source>
        <dbReference type="ARBA" id="ARBA00023065"/>
    </source>
</evidence>